<dbReference type="Pfam" id="PF08100">
    <property type="entry name" value="Dimerisation"/>
    <property type="match status" value="1"/>
</dbReference>
<dbReference type="PROSITE" id="PS51683">
    <property type="entry name" value="SAM_OMT_II"/>
    <property type="match status" value="1"/>
</dbReference>
<dbReference type="Pfam" id="PF00891">
    <property type="entry name" value="Methyltransf_2"/>
    <property type="match status" value="1"/>
</dbReference>
<dbReference type="GO" id="GO:0032259">
    <property type="term" value="P:methylation"/>
    <property type="evidence" value="ECO:0007669"/>
    <property type="project" value="UniProtKB-KW"/>
</dbReference>
<dbReference type="VEuPathDB" id="FungiDB:CC77DRAFT_1037659"/>
<dbReference type="EMBL" id="KV441470">
    <property type="protein sequence ID" value="OAG25635.1"/>
    <property type="molecule type" value="Genomic_DNA"/>
</dbReference>
<protein>
    <submittedName>
        <fullName evidence="7">Putative O-methyltransferase</fullName>
    </submittedName>
</protein>
<dbReference type="AlphaFoldDB" id="A0A177E0X6"/>
<feature type="active site" description="Proton acceptor" evidence="4">
    <location>
        <position position="304"/>
    </location>
</feature>
<dbReference type="InterPro" id="IPR029063">
    <property type="entry name" value="SAM-dependent_MTases_sf"/>
</dbReference>
<evidence type="ECO:0000256" key="1">
    <source>
        <dbReference type="ARBA" id="ARBA00022603"/>
    </source>
</evidence>
<sequence length="397" mass="44330">MSTSVPIILERITSAGKAFESNEVGSRENLIDLARDLIASLEIPSEFLQRSFWAEPALSAHCKIAVEVKLFQHLKDAGEAGLSADDLARKTGVESTLLRRIMRHLIAMKVVAFSNDRFLGSNLSDGLAAENYQKSIDFCYDVARPSFNRFPDFFKTTDYKSPASPTDGPFQMAHGTQLPFFPWLEATPPHLDEFGNFMSAYRAGKANWFDPGFYPVADRLIEGFNPANNEVLLVDVGGGRGHDVQQFVAQYKAQPGKAVLQDLEPVIASIQDKDKLPFDSTVHDFFTRQPIKAARAYALHSILHDWSDEEGINILENLKPALKPGYSRVLLNEIVLSEEKPTIAATSMDMMMLAHLSVHERTESDWRRILQKAGLECLHVYSYPGVAESVIEAELKQ</sequence>
<evidence type="ECO:0000256" key="3">
    <source>
        <dbReference type="ARBA" id="ARBA00022691"/>
    </source>
</evidence>
<keyword evidence="2 7" id="KW-0808">Transferase</keyword>
<dbReference type="GO" id="GO:0046983">
    <property type="term" value="F:protein dimerization activity"/>
    <property type="evidence" value="ECO:0007669"/>
    <property type="project" value="InterPro"/>
</dbReference>
<dbReference type="GO" id="GO:0008171">
    <property type="term" value="F:O-methyltransferase activity"/>
    <property type="evidence" value="ECO:0007669"/>
    <property type="project" value="InterPro"/>
</dbReference>
<dbReference type="InterPro" id="IPR016461">
    <property type="entry name" value="COMT-like"/>
</dbReference>
<evidence type="ECO:0000256" key="4">
    <source>
        <dbReference type="PIRSR" id="PIRSR005739-1"/>
    </source>
</evidence>
<evidence type="ECO:0000259" key="6">
    <source>
        <dbReference type="Pfam" id="PF08100"/>
    </source>
</evidence>
<dbReference type="SUPFAM" id="SSF46785">
    <property type="entry name" value="Winged helix' DNA-binding domain"/>
    <property type="match status" value="1"/>
</dbReference>
<accession>A0A177E0X6</accession>
<evidence type="ECO:0000256" key="2">
    <source>
        <dbReference type="ARBA" id="ARBA00022679"/>
    </source>
</evidence>
<reference evidence="7 8" key="1">
    <citation type="submission" date="2016-05" db="EMBL/GenBank/DDBJ databases">
        <title>Comparative analysis of secretome profiles of manganese(II)-oxidizing ascomycete fungi.</title>
        <authorList>
            <consortium name="DOE Joint Genome Institute"/>
            <person name="Zeiner C.A."/>
            <person name="Purvine S.O."/>
            <person name="Zink E.M."/>
            <person name="Wu S."/>
            <person name="Pasa-Tolic L."/>
            <person name="Chaput D.L."/>
            <person name="Haridas S."/>
            <person name="Grigoriev I.V."/>
            <person name="Santelli C.M."/>
            <person name="Hansel C.M."/>
        </authorList>
    </citation>
    <scope>NUCLEOTIDE SEQUENCE [LARGE SCALE GENOMIC DNA]</scope>
    <source>
        <strain evidence="7 8">SRC1lrK2f</strain>
    </source>
</reference>
<evidence type="ECO:0000313" key="8">
    <source>
        <dbReference type="Proteomes" id="UP000077248"/>
    </source>
</evidence>
<name>A0A177E0X6_ALTAL</name>
<keyword evidence="1 7" id="KW-0489">Methyltransferase</keyword>
<dbReference type="Gene3D" id="1.10.10.10">
    <property type="entry name" value="Winged helix-like DNA-binding domain superfamily/Winged helix DNA-binding domain"/>
    <property type="match status" value="1"/>
</dbReference>
<dbReference type="KEGG" id="aalt:CC77DRAFT_1037659"/>
<dbReference type="InterPro" id="IPR001077">
    <property type="entry name" value="COMT_C"/>
</dbReference>
<dbReference type="InterPro" id="IPR036388">
    <property type="entry name" value="WH-like_DNA-bd_sf"/>
</dbReference>
<dbReference type="Proteomes" id="UP000077248">
    <property type="component" value="Unassembled WGS sequence"/>
</dbReference>
<dbReference type="RefSeq" id="XP_018391056.1">
    <property type="nucleotide sequence ID" value="XM_018527081.1"/>
</dbReference>
<gene>
    <name evidence="7" type="ORF">CC77DRAFT_1037659</name>
</gene>
<feature type="domain" description="O-methyltransferase C-terminal" evidence="5">
    <location>
        <begin position="231"/>
        <end position="375"/>
    </location>
</feature>
<evidence type="ECO:0000313" key="7">
    <source>
        <dbReference type="EMBL" id="OAG25635.1"/>
    </source>
</evidence>
<keyword evidence="8" id="KW-1185">Reference proteome</keyword>
<dbReference type="PIRSF" id="PIRSF005739">
    <property type="entry name" value="O-mtase"/>
    <property type="match status" value="1"/>
</dbReference>
<dbReference type="SUPFAM" id="SSF53335">
    <property type="entry name" value="S-adenosyl-L-methionine-dependent methyltransferases"/>
    <property type="match status" value="1"/>
</dbReference>
<proteinExistence type="predicted"/>
<dbReference type="PANTHER" id="PTHR43712">
    <property type="entry name" value="PUTATIVE (AFU_ORTHOLOGUE AFUA_4G14580)-RELATED"/>
    <property type="match status" value="1"/>
</dbReference>
<dbReference type="OMA" id="MDMMMLA"/>
<evidence type="ECO:0000259" key="5">
    <source>
        <dbReference type="Pfam" id="PF00891"/>
    </source>
</evidence>
<feature type="domain" description="O-methyltransferase dimerisation" evidence="6">
    <location>
        <begin position="59"/>
        <end position="114"/>
    </location>
</feature>
<dbReference type="InterPro" id="IPR036390">
    <property type="entry name" value="WH_DNA-bd_sf"/>
</dbReference>
<dbReference type="Gene3D" id="3.40.50.150">
    <property type="entry name" value="Vaccinia Virus protein VP39"/>
    <property type="match status" value="1"/>
</dbReference>
<dbReference type="PANTHER" id="PTHR43712:SF1">
    <property type="entry name" value="HYPOTHETICAL O-METHYLTRANSFERASE (EUROFUNG)-RELATED"/>
    <property type="match status" value="1"/>
</dbReference>
<keyword evidence="3" id="KW-0949">S-adenosyl-L-methionine</keyword>
<organism evidence="7 8">
    <name type="scientific">Alternaria alternata</name>
    <name type="common">Alternaria rot fungus</name>
    <name type="synonym">Torula alternata</name>
    <dbReference type="NCBI Taxonomy" id="5599"/>
    <lineage>
        <taxon>Eukaryota</taxon>
        <taxon>Fungi</taxon>
        <taxon>Dikarya</taxon>
        <taxon>Ascomycota</taxon>
        <taxon>Pezizomycotina</taxon>
        <taxon>Dothideomycetes</taxon>
        <taxon>Pleosporomycetidae</taxon>
        <taxon>Pleosporales</taxon>
        <taxon>Pleosporineae</taxon>
        <taxon>Pleosporaceae</taxon>
        <taxon>Alternaria</taxon>
        <taxon>Alternaria sect. Alternaria</taxon>
        <taxon>Alternaria alternata complex</taxon>
    </lineage>
</organism>
<dbReference type="InterPro" id="IPR012967">
    <property type="entry name" value="COMT_dimerisation"/>
</dbReference>
<dbReference type="GeneID" id="29112675"/>